<gene>
    <name evidence="1" type="ORF">E2562_002752</name>
</gene>
<reference evidence="1 2" key="1">
    <citation type="submission" date="2019-11" db="EMBL/GenBank/DDBJ databases">
        <title>Whole genome sequence of Oryza granulata.</title>
        <authorList>
            <person name="Li W."/>
        </authorList>
    </citation>
    <scope>NUCLEOTIDE SEQUENCE [LARGE SCALE GENOMIC DNA]</scope>
    <source>
        <strain evidence="2">cv. Menghai</strain>
        <tissue evidence="1">Leaf</tissue>
    </source>
</reference>
<evidence type="ECO:0000313" key="2">
    <source>
        <dbReference type="Proteomes" id="UP000479710"/>
    </source>
</evidence>
<sequence>MSVTAAPCLARSSTTTSIYASPELTGTDASIYAGSELAGHTLICARKEGEKLAMMEEGEKPAAVETA</sequence>
<dbReference type="Proteomes" id="UP000479710">
    <property type="component" value="Unassembled WGS sequence"/>
</dbReference>
<proteinExistence type="predicted"/>
<keyword evidence="2" id="KW-1185">Reference proteome</keyword>
<accession>A0A6G1BSE8</accession>
<dbReference type="AlphaFoldDB" id="A0A6G1BSE8"/>
<comment type="caution">
    <text evidence="1">The sequence shown here is derived from an EMBL/GenBank/DDBJ whole genome shotgun (WGS) entry which is preliminary data.</text>
</comment>
<name>A0A6G1BSE8_9ORYZ</name>
<dbReference type="EMBL" id="SPHZ02000011">
    <property type="protein sequence ID" value="KAF0890353.1"/>
    <property type="molecule type" value="Genomic_DNA"/>
</dbReference>
<evidence type="ECO:0000313" key="1">
    <source>
        <dbReference type="EMBL" id="KAF0890353.1"/>
    </source>
</evidence>
<organism evidence="1 2">
    <name type="scientific">Oryza meyeriana var. granulata</name>
    <dbReference type="NCBI Taxonomy" id="110450"/>
    <lineage>
        <taxon>Eukaryota</taxon>
        <taxon>Viridiplantae</taxon>
        <taxon>Streptophyta</taxon>
        <taxon>Embryophyta</taxon>
        <taxon>Tracheophyta</taxon>
        <taxon>Spermatophyta</taxon>
        <taxon>Magnoliopsida</taxon>
        <taxon>Liliopsida</taxon>
        <taxon>Poales</taxon>
        <taxon>Poaceae</taxon>
        <taxon>BOP clade</taxon>
        <taxon>Oryzoideae</taxon>
        <taxon>Oryzeae</taxon>
        <taxon>Oryzinae</taxon>
        <taxon>Oryza</taxon>
        <taxon>Oryza meyeriana</taxon>
    </lineage>
</organism>
<protein>
    <submittedName>
        <fullName evidence="1">Uncharacterized protein</fullName>
    </submittedName>
</protein>